<dbReference type="GO" id="GO:0008441">
    <property type="term" value="F:3'(2'),5'-bisphosphate nucleotidase activity"/>
    <property type="evidence" value="ECO:0007669"/>
    <property type="project" value="UniProtKB-UniRule"/>
</dbReference>
<evidence type="ECO:0000256" key="5">
    <source>
        <dbReference type="ARBA" id="ARBA00022723"/>
    </source>
</evidence>
<dbReference type="InterPro" id="IPR006240">
    <property type="entry name" value="CysQ"/>
</dbReference>
<dbReference type="EC" id="3.1.3.7" evidence="9"/>
<dbReference type="CDD" id="cd01638">
    <property type="entry name" value="CysQ"/>
    <property type="match status" value="1"/>
</dbReference>
<dbReference type="PRINTS" id="PR00377">
    <property type="entry name" value="IMPHPHTASES"/>
</dbReference>
<dbReference type="InterPro" id="IPR000760">
    <property type="entry name" value="Inositol_monophosphatase-like"/>
</dbReference>
<comment type="function">
    <text evidence="9">Converts adenosine-3',5'-bisphosphate (PAP) to AMP.</text>
</comment>
<feature type="binding site" evidence="10">
    <location>
        <position position="88"/>
    </location>
    <ligand>
        <name>Mg(2+)</name>
        <dbReference type="ChEBI" id="CHEBI:18420"/>
        <label>1</label>
        <note>catalytic</note>
    </ligand>
</feature>
<evidence type="ECO:0000256" key="9">
    <source>
        <dbReference type="HAMAP-Rule" id="MF_02095"/>
    </source>
</evidence>
<evidence type="ECO:0000256" key="4">
    <source>
        <dbReference type="ARBA" id="ARBA00022519"/>
    </source>
</evidence>
<dbReference type="SUPFAM" id="SSF56655">
    <property type="entry name" value="Carbohydrate phosphatase"/>
    <property type="match status" value="1"/>
</dbReference>
<dbReference type="PANTHER" id="PTHR43028:SF5">
    <property type="entry name" value="3'(2'),5'-BISPHOSPHATE NUCLEOTIDASE 1"/>
    <property type="match status" value="1"/>
</dbReference>
<dbReference type="Gene3D" id="3.40.190.80">
    <property type="match status" value="1"/>
</dbReference>
<dbReference type="EMBL" id="JAUOPG010000008">
    <property type="protein sequence ID" value="MDO6454526.1"/>
    <property type="molecule type" value="Genomic_DNA"/>
</dbReference>
<feature type="binding site" evidence="9">
    <location>
        <position position="89"/>
    </location>
    <ligand>
        <name>Mg(2+)</name>
        <dbReference type="ChEBI" id="CHEBI:18420"/>
        <label>2</label>
    </ligand>
</feature>
<comment type="catalytic activity">
    <reaction evidence="1 9">
        <text>adenosine 3',5'-bisphosphate + H2O = AMP + phosphate</text>
        <dbReference type="Rhea" id="RHEA:10040"/>
        <dbReference type="ChEBI" id="CHEBI:15377"/>
        <dbReference type="ChEBI" id="CHEBI:43474"/>
        <dbReference type="ChEBI" id="CHEBI:58343"/>
        <dbReference type="ChEBI" id="CHEBI:456215"/>
        <dbReference type="EC" id="3.1.3.7"/>
    </reaction>
</comment>
<evidence type="ECO:0000313" key="11">
    <source>
        <dbReference type="EMBL" id="MDO6454526.1"/>
    </source>
</evidence>
<dbReference type="InterPro" id="IPR020550">
    <property type="entry name" value="Inositol_monophosphatase_CS"/>
</dbReference>
<name>A0AAW7XJE8_9GAMM</name>
<feature type="binding site" evidence="9">
    <location>
        <position position="88"/>
    </location>
    <ligand>
        <name>Mg(2+)</name>
        <dbReference type="ChEBI" id="CHEBI:18420"/>
        <label>1</label>
    </ligand>
</feature>
<dbReference type="HAMAP" id="MF_02095">
    <property type="entry name" value="CysQ"/>
    <property type="match status" value="1"/>
</dbReference>
<evidence type="ECO:0000256" key="1">
    <source>
        <dbReference type="ARBA" id="ARBA00001625"/>
    </source>
</evidence>
<dbReference type="FunFam" id="3.40.190.80:FF:000005">
    <property type="entry name" value="3'(2'),5'-bisphosphate nucleotidase CysQ"/>
    <property type="match status" value="1"/>
</dbReference>
<feature type="binding site" evidence="10">
    <location>
        <position position="66"/>
    </location>
    <ligand>
        <name>Mg(2+)</name>
        <dbReference type="ChEBI" id="CHEBI:18420"/>
        <label>1</label>
        <note>catalytic</note>
    </ligand>
</feature>
<evidence type="ECO:0000256" key="7">
    <source>
        <dbReference type="ARBA" id="ARBA00022842"/>
    </source>
</evidence>
<feature type="binding site" evidence="9">
    <location>
        <position position="86"/>
    </location>
    <ligand>
        <name>Mg(2+)</name>
        <dbReference type="ChEBI" id="CHEBI:18420"/>
        <label>2</label>
    </ligand>
</feature>
<keyword evidence="5 9" id="KW-0479">Metal-binding</keyword>
<comment type="caution">
    <text evidence="11">The sequence shown here is derived from an EMBL/GenBank/DDBJ whole genome shotgun (WGS) entry which is preliminary data.</text>
</comment>
<feature type="binding site" evidence="9">
    <location>
        <position position="66"/>
    </location>
    <ligand>
        <name>substrate</name>
    </ligand>
</feature>
<dbReference type="InterPro" id="IPR050725">
    <property type="entry name" value="CysQ/Inositol_MonoPase"/>
</dbReference>
<feature type="binding site" evidence="9">
    <location>
        <position position="66"/>
    </location>
    <ligand>
        <name>Mg(2+)</name>
        <dbReference type="ChEBI" id="CHEBI:18420"/>
        <label>1</label>
    </ligand>
</feature>
<keyword evidence="6 9" id="KW-0378">Hydrolase</keyword>
<dbReference type="GO" id="GO:0005886">
    <property type="term" value="C:plasma membrane"/>
    <property type="evidence" value="ECO:0007669"/>
    <property type="project" value="UniProtKB-SubCell"/>
</dbReference>
<proteinExistence type="inferred from homology"/>
<dbReference type="PROSITE" id="PS00630">
    <property type="entry name" value="IMP_2"/>
    <property type="match status" value="1"/>
</dbReference>
<accession>A0AAW7XJE8</accession>
<feature type="binding site" evidence="9">
    <location>
        <position position="214"/>
    </location>
    <ligand>
        <name>substrate</name>
    </ligand>
</feature>
<feature type="binding site" evidence="9">
    <location>
        <position position="86"/>
    </location>
    <ligand>
        <name>Mg(2+)</name>
        <dbReference type="ChEBI" id="CHEBI:18420"/>
        <label>1</label>
    </ligand>
</feature>
<evidence type="ECO:0000256" key="2">
    <source>
        <dbReference type="ARBA" id="ARBA00005289"/>
    </source>
</evidence>
<evidence type="ECO:0000256" key="8">
    <source>
        <dbReference type="ARBA" id="ARBA00023136"/>
    </source>
</evidence>
<evidence type="ECO:0000256" key="3">
    <source>
        <dbReference type="ARBA" id="ARBA00022475"/>
    </source>
</evidence>
<reference evidence="11" key="1">
    <citation type="submission" date="2023-07" db="EMBL/GenBank/DDBJ databases">
        <title>Genome content predicts the carbon catabolic preferences of heterotrophic bacteria.</title>
        <authorList>
            <person name="Gralka M."/>
        </authorList>
    </citation>
    <scope>NUCLEOTIDE SEQUENCE</scope>
    <source>
        <strain evidence="11">I2M16</strain>
    </source>
</reference>
<dbReference type="GO" id="GO:0046854">
    <property type="term" value="P:phosphatidylinositol phosphate biosynthetic process"/>
    <property type="evidence" value="ECO:0007669"/>
    <property type="project" value="InterPro"/>
</dbReference>
<comment type="subcellular location">
    <subcellularLocation>
        <location evidence="9">Cell inner membrane</location>
        <topology evidence="9">Peripheral membrane protein</topology>
        <orientation evidence="9">Cytoplasmic side</orientation>
    </subcellularLocation>
</comment>
<dbReference type="Gene3D" id="3.30.540.10">
    <property type="entry name" value="Fructose-1,6-Bisphosphatase, subunit A, domain 1"/>
    <property type="match status" value="1"/>
</dbReference>
<dbReference type="FunFam" id="3.30.540.10:FF:000007">
    <property type="entry name" value="3'(2'),5'-bisphosphate nucleotidase CysQ"/>
    <property type="match status" value="1"/>
</dbReference>
<evidence type="ECO:0000256" key="10">
    <source>
        <dbReference type="PIRSR" id="PIRSR600760-2"/>
    </source>
</evidence>
<feature type="binding site" evidence="10">
    <location>
        <position position="214"/>
    </location>
    <ligand>
        <name>Mg(2+)</name>
        <dbReference type="ChEBI" id="CHEBI:18420"/>
        <label>1</label>
        <note>catalytic</note>
    </ligand>
</feature>
<keyword evidence="3 9" id="KW-1003">Cell membrane</keyword>
<dbReference type="GO" id="GO:0050427">
    <property type="term" value="P:3'-phosphoadenosine 5'-phosphosulfate metabolic process"/>
    <property type="evidence" value="ECO:0007669"/>
    <property type="project" value="TreeGrafter"/>
</dbReference>
<comment type="cofactor">
    <cofactor evidence="9 10">
        <name>Mg(2+)</name>
        <dbReference type="ChEBI" id="CHEBI:18420"/>
    </cofactor>
</comment>
<sequence>MMQFDIEKVLELSKQAGYAVMEIYKKDFAVYDKSDNSPLTEADMAAHHLLVDGLKAIAPSIPVLSEESGEEVKTERLKWSEYWLIDPLDGTKEFIKKNGEFTINVALIKDGVPVFGVVYAPALNTLYWGEQGKGAFKQNDGEDAVEIKVVDNPTVATGWKVVGSRSHQSDDFKAFMEMLPEADIVAMGSSLKLCLVAEGAADLYPRLGPTSEWDTAAAHAVVLAAGGQVLEVETLKPLTYNQRPDTLLNPYFIVCKEPSDFWAKKG</sequence>
<comment type="similarity">
    <text evidence="2 9">Belongs to the inositol monophosphatase superfamily. CysQ family.</text>
</comment>
<dbReference type="InterPro" id="IPR020583">
    <property type="entry name" value="Inositol_monoP_metal-BS"/>
</dbReference>
<evidence type="ECO:0000313" key="12">
    <source>
        <dbReference type="Proteomes" id="UP001169862"/>
    </source>
</evidence>
<gene>
    <name evidence="9 11" type="primary">cysQ</name>
    <name evidence="11" type="ORF">Q4490_13205</name>
</gene>
<keyword evidence="8 9" id="KW-0472">Membrane</keyword>
<dbReference type="GO" id="GO:0000287">
    <property type="term" value="F:magnesium ion binding"/>
    <property type="evidence" value="ECO:0007669"/>
    <property type="project" value="UniProtKB-UniRule"/>
</dbReference>
<dbReference type="PROSITE" id="PS00629">
    <property type="entry name" value="IMP_1"/>
    <property type="match status" value="1"/>
</dbReference>
<keyword evidence="4 9" id="KW-0997">Cell inner membrane</keyword>
<keyword evidence="7 9" id="KW-0460">Magnesium</keyword>
<dbReference type="PANTHER" id="PTHR43028">
    <property type="entry name" value="3'(2'),5'-BISPHOSPHATE NUCLEOTIDASE 1"/>
    <property type="match status" value="1"/>
</dbReference>
<evidence type="ECO:0000256" key="6">
    <source>
        <dbReference type="ARBA" id="ARBA00022801"/>
    </source>
</evidence>
<dbReference type="NCBIfam" id="TIGR01331">
    <property type="entry name" value="bisphos_cysQ"/>
    <property type="match status" value="1"/>
</dbReference>
<feature type="binding site" evidence="9">
    <location>
        <begin position="88"/>
        <end position="91"/>
    </location>
    <ligand>
        <name>substrate</name>
    </ligand>
</feature>
<dbReference type="Proteomes" id="UP001169862">
    <property type="component" value="Unassembled WGS sequence"/>
</dbReference>
<dbReference type="RefSeq" id="WP_303551262.1">
    <property type="nucleotide sequence ID" value="NZ_JAUOPG010000008.1"/>
</dbReference>
<feature type="binding site" evidence="10">
    <location>
        <position position="89"/>
    </location>
    <ligand>
        <name>Mg(2+)</name>
        <dbReference type="ChEBI" id="CHEBI:18420"/>
        <label>1</label>
        <note>catalytic</note>
    </ligand>
</feature>
<dbReference type="AlphaFoldDB" id="A0AAW7XJE8"/>
<protein>
    <recommendedName>
        <fullName evidence="9">3'(2'),5'-bisphosphate nucleotidase CysQ</fullName>
        <ecNumber evidence="9">3.1.3.7</ecNumber>
    </recommendedName>
    <alternativeName>
        <fullName evidence="9">3'(2'),5-bisphosphonucleoside 3'(2')-phosphohydrolase</fullName>
    </alternativeName>
    <alternativeName>
        <fullName evidence="9">3'-phosphoadenosine 5'-phosphate phosphatase</fullName>
        <shortName evidence="9">PAP phosphatase</shortName>
    </alternativeName>
</protein>
<feature type="binding site" evidence="9">
    <location>
        <position position="214"/>
    </location>
    <ligand>
        <name>Mg(2+)</name>
        <dbReference type="ChEBI" id="CHEBI:18420"/>
        <label>2</label>
    </ligand>
</feature>
<dbReference type="GO" id="GO:0000103">
    <property type="term" value="P:sulfate assimilation"/>
    <property type="evidence" value="ECO:0007669"/>
    <property type="project" value="TreeGrafter"/>
</dbReference>
<feature type="binding site" evidence="10">
    <location>
        <position position="86"/>
    </location>
    <ligand>
        <name>Mg(2+)</name>
        <dbReference type="ChEBI" id="CHEBI:18420"/>
        <label>1</label>
        <note>catalytic</note>
    </ligand>
</feature>
<dbReference type="Pfam" id="PF00459">
    <property type="entry name" value="Inositol_P"/>
    <property type="match status" value="1"/>
</dbReference>
<organism evidence="11 12">
    <name type="scientific">Neptunomonas phycophila</name>
    <dbReference type="NCBI Taxonomy" id="1572645"/>
    <lineage>
        <taxon>Bacteria</taxon>
        <taxon>Pseudomonadati</taxon>
        <taxon>Pseudomonadota</taxon>
        <taxon>Gammaproteobacteria</taxon>
        <taxon>Oceanospirillales</taxon>
        <taxon>Oceanospirillaceae</taxon>
        <taxon>Neptunomonas</taxon>
    </lineage>
</organism>